<evidence type="ECO:0000313" key="3">
    <source>
        <dbReference type="Proteomes" id="UP000038040"/>
    </source>
</evidence>
<evidence type="ECO:0000313" key="4">
    <source>
        <dbReference type="Proteomes" id="UP000274756"/>
    </source>
</evidence>
<reference evidence="5" key="1">
    <citation type="submission" date="2017-02" db="UniProtKB">
        <authorList>
            <consortium name="WormBaseParasite"/>
        </authorList>
    </citation>
    <scope>IDENTIFICATION</scope>
</reference>
<dbReference type="Proteomes" id="UP000038040">
    <property type="component" value="Unplaced"/>
</dbReference>
<dbReference type="Proteomes" id="UP000274756">
    <property type="component" value="Unassembled WGS sequence"/>
</dbReference>
<organism evidence="3 5">
    <name type="scientific">Dracunculus medinensis</name>
    <name type="common">Guinea worm</name>
    <dbReference type="NCBI Taxonomy" id="318479"/>
    <lineage>
        <taxon>Eukaryota</taxon>
        <taxon>Metazoa</taxon>
        <taxon>Ecdysozoa</taxon>
        <taxon>Nematoda</taxon>
        <taxon>Chromadorea</taxon>
        <taxon>Rhabditida</taxon>
        <taxon>Spirurina</taxon>
        <taxon>Dracunculoidea</taxon>
        <taxon>Dracunculidae</taxon>
        <taxon>Dracunculus</taxon>
    </lineage>
</organism>
<dbReference type="WBParaSite" id="DME_0000589501-mRNA-1">
    <property type="protein sequence ID" value="DME_0000589501-mRNA-1"/>
    <property type="gene ID" value="DME_0000589501"/>
</dbReference>
<evidence type="ECO:0000256" key="1">
    <source>
        <dbReference type="SAM" id="MobiDB-lite"/>
    </source>
</evidence>
<dbReference type="AlphaFoldDB" id="A0A0N4UES3"/>
<proteinExistence type="predicted"/>
<sequence length="491" mass="54056">MATNIETNMHTKNYNNLIIALIVIEAPSAPALPYDEVEREREQQEAFGKEVLKQIQAFGESANDEFDVQWAHDKLNTSPLDKKIFILDESTAPQAKQDSTPIFIEDMSTQRENEPLDVKTSSGERKNPFLDDDDDDAIKIVEENDVDMCDLDYTIAAKYYNNQYSSRRPGPVYTIPEDEEQNDGQIGTDSKYYAKEIVRRVSSPKITTVPITPTISVKISKVEKPPKTVSHATKTVSSDDYYDQMQKGQAGQTRFIASSKSVTTAATSSFTTPMQNVESITIVPAELETQENALTPVRNAPPPPSETICNGFSDDVNLFETSAFKAEDGGAAWTTDNPKPLQQLDAEDYLFPKCDESNAKIQSSDITTASASFTLPSCIISSFSQPIVTTTSVISRTLGSTLESAVHGVPSQKENISAIPKLKRSPAMLLANGQSKISSTSDQTSIYRCFLQHQSAASVAVQPRLKEAYIGAQMQGQQPIEPYYLLSAVLE</sequence>
<reference evidence="2 4" key="2">
    <citation type="submission" date="2018-11" db="EMBL/GenBank/DDBJ databases">
        <authorList>
            <consortium name="Pathogen Informatics"/>
        </authorList>
    </citation>
    <scope>NUCLEOTIDE SEQUENCE [LARGE SCALE GENOMIC DNA]</scope>
</reference>
<dbReference type="EMBL" id="UYYG01001181">
    <property type="protein sequence ID" value="VDN59446.1"/>
    <property type="molecule type" value="Genomic_DNA"/>
</dbReference>
<protein>
    <submittedName>
        <fullName evidence="5">BRCA2 and CDKN1A-interacting protein</fullName>
    </submittedName>
</protein>
<feature type="compositionally biased region" description="Basic and acidic residues" evidence="1">
    <location>
        <begin position="112"/>
        <end position="129"/>
    </location>
</feature>
<keyword evidence="4" id="KW-1185">Reference proteome</keyword>
<feature type="region of interest" description="Disordered" evidence="1">
    <location>
        <begin position="112"/>
        <end position="131"/>
    </location>
</feature>
<dbReference type="OrthoDB" id="5872711at2759"/>
<dbReference type="STRING" id="318479.A0A0N4UES3"/>
<evidence type="ECO:0000313" key="5">
    <source>
        <dbReference type="WBParaSite" id="DME_0000589501-mRNA-1"/>
    </source>
</evidence>
<name>A0A0N4UES3_DRAME</name>
<evidence type="ECO:0000313" key="2">
    <source>
        <dbReference type="EMBL" id="VDN59446.1"/>
    </source>
</evidence>
<accession>A0A0N4UES3</accession>
<gene>
    <name evidence="2" type="ORF">DME_LOCUS9419</name>
</gene>